<protein>
    <submittedName>
        <fullName evidence="2">DUF4270 domain-containing protein</fullName>
    </submittedName>
</protein>
<dbReference type="InterPro" id="IPR025366">
    <property type="entry name" value="DUF4270"/>
</dbReference>
<organism evidence="2 3">
    <name type="scientific">Cryomorpha ignava</name>
    <dbReference type="NCBI Taxonomy" id="101383"/>
    <lineage>
        <taxon>Bacteria</taxon>
        <taxon>Pseudomonadati</taxon>
        <taxon>Bacteroidota</taxon>
        <taxon>Flavobacteriia</taxon>
        <taxon>Flavobacteriales</taxon>
        <taxon>Cryomorphaceae</taxon>
        <taxon>Cryomorpha</taxon>
    </lineage>
</organism>
<feature type="signal peptide" evidence="1">
    <location>
        <begin position="1"/>
        <end position="22"/>
    </location>
</feature>
<dbReference type="AlphaFoldDB" id="A0A7K3WKI1"/>
<dbReference type="EMBL" id="JAAGVY010000001">
    <property type="protein sequence ID" value="NEN22038.1"/>
    <property type="molecule type" value="Genomic_DNA"/>
</dbReference>
<feature type="chain" id="PRO_5029505753" evidence="1">
    <location>
        <begin position="23"/>
        <end position="462"/>
    </location>
</feature>
<evidence type="ECO:0000313" key="3">
    <source>
        <dbReference type="Proteomes" id="UP000486602"/>
    </source>
</evidence>
<evidence type="ECO:0000256" key="1">
    <source>
        <dbReference type="SAM" id="SignalP"/>
    </source>
</evidence>
<name>A0A7K3WKI1_9FLAO</name>
<comment type="caution">
    <text evidence="2">The sequence shown here is derived from an EMBL/GenBank/DDBJ whole genome shotgun (WGS) entry which is preliminary data.</text>
</comment>
<proteinExistence type="predicted"/>
<dbReference type="Proteomes" id="UP000486602">
    <property type="component" value="Unassembled WGS sequence"/>
</dbReference>
<dbReference type="PROSITE" id="PS51257">
    <property type="entry name" value="PROKAR_LIPOPROTEIN"/>
    <property type="match status" value="1"/>
</dbReference>
<evidence type="ECO:0000313" key="2">
    <source>
        <dbReference type="EMBL" id="NEN22038.1"/>
    </source>
</evidence>
<keyword evidence="1" id="KW-0732">Signal</keyword>
<dbReference type="Pfam" id="PF14092">
    <property type="entry name" value="DUF4270"/>
    <property type="match status" value="1"/>
</dbReference>
<gene>
    <name evidence="2" type="ORF">G3O08_00785</name>
</gene>
<reference evidence="2 3" key="1">
    <citation type="submission" date="2020-02" db="EMBL/GenBank/DDBJ databases">
        <title>Out from the shadows clarifying the taxonomy of the family Cryomorphaceae and related taxa by utilizing the GTDB taxonomic framework.</title>
        <authorList>
            <person name="Bowman J.P."/>
        </authorList>
    </citation>
    <scope>NUCLEOTIDE SEQUENCE [LARGE SCALE GENOMIC DNA]</scope>
    <source>
        <strain evidence="2 3">QSSC 1-22</strain>
    </source>
</reference>
<accession>A0A7K3WKI1</accession>
<keyword evidence="3" id="KW-1185">Reference proteome</keyword>
<dbReference type="RefSeq" id="WP_163282755.1">
    <property type="nucleotide sequence ID" value="NZ_JAAGVY010000001.1"/>
</dbReference>
<sequence length="462" mass="51567">MNKKLKRPLLRAALFFITIALVATSCKKPEEEIGLELQPGSDLLQANMVDTFSINAYTVIDDSVRTDKLNPAIIGAFDDPVFGFTKAGHISELRLTSNNPSLIPEGSSIDNIVVDSVVLILEYINTDVQNQPISPVYGDMGEQYFEVFEITDSLQADTFYYENTPVNYIAQDLIKSGFNYQTPNTTDSVVVGDLILAPQMRIPLNESFADRFFQASDGGGLDNQTFVSLLKGIYITVDETKFNTSQSGLISFDTFTGNSRIRLYYRNELPDTTESYAYSFALRGQTPKYERIEHDYSMAAPSLLQQLSGDTLLGQQDVYVQSLAGTKIFLDLPYIESLRDSSGIAINQAKITLPIRGGDLEAFAPPTQLLIFPRNEEGKIYTLQFDNPFDYGKYNEEDGVYEFYITRYLQQVLLGEREHYGFEIVSIAAGNSPNRVVLNGAEYPNAASPSNNLKLAITFTKF</sequence>